<dbReference type="Proteomes" id="UP000032430">
    <property type="component" value="Chromosome I"/>
</dbReference>
<feature type="compositionally biased region" description="Basic and acidic residues" evidence="1">
    <location>
        <begin position="83"/>
        <end position="99"/>
    </location>
</feature>
<feature type="transmembrane region" description="Helical" evidence="2">
    <location>
        <begin position="40"/>
        <end position="59"/>
    </location>
</feature>
<dbReference type="HOGENOM" id="CLU_2155170_0_0_6"/>
<protein>
    <submittedName>
        <fullName evidence="3">Uncharacterized protein</fullName>
    </submittedName>
</protein>
<accession>A0A098G824</accession>
<proteinExistence type="predicted"/>
<name>A0A098G824_9GAMM</name>
<dbReference type="EMBL" id="LN614827">
    <property type="protein sequence ID" value="CEG58622.1"/>
    <property type="molecule type" value="Genomic_DNA"/>
</dbReference>
<dbReference type="KEGG" id="lfa:LFA_3288"/>
<keyword evidence="2" id="KW-0812">Transmembrane</keyword>
<keyword evidence="4" id="KW-1185">Reference proteome</keyword>
<keyword evidence="2" id="KW-0472">Membrane</keyword>
<sequence>MRKRECSKMSTCLWTLRFEVLGVILLAIATGLTISTGNGLGIVALFAAGVILCLFNKFCCYVCSSKQPSCPICDESHSYHSEEAVQTQEKEENEAKQAMDNEGGNQTNRRR</sequence>
<evidence type="ECO:0000313" key="4">
    <source>
        <dbReference type="Proteomes" id="UP000032430"/>
    </source>
</evidence>
<dbReference type="OrthoDB" id="5638402at2"/>
<organism evidence="3 4">
    <name type="scientific">Legionella fallonii LLAP-10</name>
    <dbReference type="NCBI Taxonomy" id="1212491"/>
    <lineage>
        <taxon>Bacteria</taxon>
        <taxon>Pseudomonadati</taxon>
        <taxon>Pseudomonadota</taxon>
        <taxon>Gammaproteobacteria</taxon>
        <taxon>Legionellales</taxon>
        <taxon>Legionellaceae</taxon>
        <taxon>Legionella</taxon>
    </lineage>
</organism>
<reference evidence="4" key="1">
    <citation type="submission" date="2014-09" db="EMBL/GenBank/DDBJ databases">
        <authorList>
            <person name="Gomez-Valero L."/>
        </authorList>
    </citation>
    <scope>NUCLEOTIDE SEQUENCE [LARGE SCALE GENOMIC DNA]</scope>
    <source>
        <strain evidence="4">ATCC700992</strain>
    </source>
</reference>
<evidence type="ECO:0000256" key="2">
    <source>
        <dbReference type="SAM" id="Phobius"/>
    </source>
</evidence>
<gene>
    <name evidence="3" type="ORF">LFA_3288</name>
</gene>
<dbReference type="AlphaFoldDB" id="A0A098G824"/>
<feature type="transmembrane region" description="Helical" evidence="2">
    <location>
        <begin position="12"/>
        <end position="34"/>
    </location>
</feature>
<keyword evidence="2" id="KW-1133">Transmembrane helix</keyword>
<feature type="region of interest" description="Disordered" evidence="1">
    <location>
        <begin position="83"/>
        <end position="111"/>
    </location>
</feature>
<evidence type="ECO:0000313" key="3">
    <source>
        <dbReference type="EMBL" id="CEG58622.1"/>
    </source>
</evidence>
<evidence type="ECO:0000256" key="1">
    <source>
        <dbReference type="SAM" id="MobiDB-lite"/>
    </source>
</evidence>